<dbReference type="Pfam" id="PF01734">
    <property type="entry name" value="Patatin"/>
    <property type="match status" value="1"/>
</dbReference>
<feature type="short sequence motif" description="GXSXG" evidence="4">
    <location>
        <begin position="37"/>
        <end position="41"/>
    </location>
</feature>
<feature type="active site" description="Proton acceptor" evidence="4">
    <location>
        <position position="176"/>
    </location>
</feature>
<dbReference type="GO" id="GO:0016042">
    <property type="term" value="P:lipid catabolic process"/>
    <property type="evidence" value="ECO:0007669"/>
    <property type="project" value="UniProtKB-UniRule"/>
</dbReference>
<keyword evidence="3 4" id="KW-0443">Lipid metabolism</keyword>
<feature type="short sequence motif" description="DGA/G" evidence="4">
    <location>
        <begin position="176"/>
        <end position="178"/>
    </location>
</feature>
<evidence type="ECO:0000256" key="3">
    <source>
        <dbReference type="ARBA" id="ARBA00023098"/>
    </source>
</evidence>
<sequence length="448" mass="50387">MENYALVLGGGGAKGAYEIGVWQALRELNIPINIVCGTSVGALNGAMIAQGDFELAKDLWTSISFESVVKVERELASVEEDRISLLDRMALVREAVSSGGLDTSPLKQLLNDIIDEKKIRESSIDFGLVTFSLTDFKPVKIFKKDIPEGKMVDYLLASACFPAFKPLEIDSKKYIDGGVYDNIPISLAIDRGAKKIIAVDVSGPGITRSSGKKSSDILYIKNKDILGGVLEFDSEKSKANMNSGYLDTLKTFGMLKGCKYYIKDENKEKIKYEFINKLKLEDLKKIYSFLGIDFNSKTLTSNRLILDVIIRTIQQYTDGKIEVGSIYAAMAEITAEQLDIDKKMVYSMDDLIDEILKKYDDIKNSDDFKQYVGNIKKLIMSKNQLEFDREIKKSLIEGKFLISYNTDFKDMDEKIRRFRRFVAIAFPKISIANMFITLLIDNINKCGN</sequence>
<dbReference type="Gene3D" id="3.40.1090.10">
    <property type="entry name" value="Cytosolic phospholipase A2 catalytic domain"/>
    <property type="match status" value="2"/>
</dbReference>
<protein>
    <submittedName>
        <fullName evidence="6">NTE family protein</fullName>
    </submittedName>
</protein>
<reference evidence="7" key="1">
    <citation type="submission" date="2017-02" db="EMBL/GenBank/DDBJ databases">
        <authorList>
            <person name="Varghese N."/>
            <person name="Submissions S."/>
        </authorList>
    </citation>
    <scope>NUCLEOTIDE SEQUENCE [LARGE SCALE GENOMIC DNA]</scope>
    <source>
        <strain evidence="7">USBA 833</strain>
    </source>
</reference>
<feature type="domain" description="PNPLA" evidence="5">
    <location>
        <begin position="6"/>
        <end position="189"/>
    </location>
</feature>
<feature type="active site" description="Nucleophile" evidence="4">
    <location>
        <position position="39"/>
    </location>
</feature>
<dbReference type="SUPFAM" id="SSF52151">
    <property type="entry name" value="FabD/lysophospholipase-like"/>
    <property type="match status" value="1"/>
</dbReference>
<evidence type="ECO:0000256" key="1">
    <source>
        <dbReference type="ARBA" id="ARBA00022801"/>
    </source>
</evidence>
<keyword evidence="1 4" id="KW-0378">Hydrolase</keyword>
<evidence type="ECO:0000313" key="6">
    <source>
        <dbReference type="EMBL" id="SKA91736.1"/>
    </source>
</evidence>
<dbReference type="CDD" id="cd07209">
    <property type="entry name" value="Pat_hypo_Ecoli_Z1214_like"/>
    <property type="match status" value="1"/>
</dbReference>
<proteinExistence type="predicted"/>
<dbReference type="InterPro" id="IPR016035">
    <property type="entry name" value="Acyl_Trfase/lysoPLipase"/>
</dbReference>
<dbReference type="PANTHER" id="PTHR14226:SF57">
    <property type="entry name" value="BLR7027 PROTEIN"/>
    <property type="match status" value="1"/>
</dbReference>
<dbReference type="STRING" id="1147123.SAMN05443428_111105"/>
<dbReference type="InterPro" id="IPR002641">
    <property type="entry name" value="PNPLA_dom"/>
</dbReference>
<keyword evidence="2 4" id="KW-0442">Lipid degradation</keyword>
<evidence type="ECO:0000259" key="5">
    <source>
        <dbReference type="PROSITE" id="PS51635"/>
    </source>
</evidence>
<dbReference type="AlphaFoldDB" id="A0A1T4XQB5"/>
<dbReference type="PROSITE" id="PS51635">
    <property type="entry name" value="PNPLA"/>
    <property type="match status" value="1"/>
</dbReference>
<dbReference type="GO" id="GO:0016787">
    <property type="term" value="F:hydrolase activity"/>
    <property type="evidence" value="ECO:0007669"/>
    <property type="project" value="UniProtKB-UniRule"/>
</dbReference>
<dbReference type="RefSeq" id="WP_179122240.1">
    <property type="nucleotide sequence ID" value="NZ_FUYH01000011.1"/>
</dbReference>
<evidence type="ECO:0000256" key="2">
    <source>
        <dbReference type="ARBA" id="ARBA00022963"/>
    </source>
</evidence>
<evidence type="ECO:0000256" key="4">
    <source>
        <dbReference type="PROSITE-ProRule" id="PRU01161"/>
    </source>
</evidence>
<dbReference type="Proteomes" id="UP000190105">
    <property type="component" value="Unassembled WGS sequence"/>
</dbReference>
<accession>A0A1T4XQB5</accession>
<gene>
    <name evidence="6" type="ORF">SAMN05443428_111105</name>
</gene>
<evidence type="ECO:0000313" key="7">
    <source>
        <dbReference type="Proteomes" id="UP000190105"/>
    </source>
</evidence>
<organism evidence="6 7">
    <name type="scientific">Caloramator quimbayensis</name>
    <dbReference type="NCBI Taxonomy" id="1147123"/>
    <lineage>
        <taxon>Bacteria</taxon>
        <taxon>Bacillati</taxon>
        <taxon>Bacillota</taxon>
        <taxon>Clostridia</taxon>
        <taxon>Eubacteriales</taxon>
        <taxon>Clostridiaceae</taxon>
        <taxon>Caloramator</taxon>
    </lineage>
</organism>
<dbReference type="InterPro" id="IPR050301">
    <property type="entry name" value="NTE"/>
</dbReference>
<feature type="short sequence motif" description="GXGXXG" evidence="4">
    <location>
        <begin position="10"/>
        <end position="15"/>
    </location>
</feature>
<dbReference type="EMBL" id="FUYH01000011">
    <property type="protein sequence ID" value="SKA91736.1"/>
    <property type="molecule type" value="Genomic_DNA"/>
</dbReference>
<name>A0A1T4XQB5_9CLOT</name>
<keyword evidence="7" id="KW-1185">Reference proteome</keyword>
<dbReference type="PANTHER" id="PTHR14226">
    <property type="entry name" value="NEUROPATHY TARGET ESTERASE/SWISS CHEESE D.MELANOGASTER"/>
    <property type="match status" value="1"/>
</dbReference>